<dbReference type="PROSITE" id="PS00678">
    <property type="entry name" value="WD_REPEATS_1"/>
    <property type="match status" value="1"/>
</dbReference>
<dbReference type="Gene3D" id="2.130.10.10">
    <property type="entry name" value="YVTN repeat-like/Quinoprotein amine dehydrogenase"/>
    <property type="match status" value="2"/>
</dbReference>
<feature type="compositionally biased region" description="Polar residues" evidence="5">
    <location>
        <begin position="476"/>
        <end position="498"/>
    </location>
</feature>
<feature type="region of interest" description="Disordered" evidence="5">
    <location>
        <begin position="778"/>
        <end position="826"/>
    </location>
</feature>
<dbReference type="EMBL" id="KN817644">
    <property type="protein sequence ID" value="KJA15443.1"/>
    <property type="molecule type" value="Genomic_DNA"/>
</dbReference>
<dbReference type="PRINTS" id="PR00320">
    <property type="entry name" value="GPROTEINBRPT"/>
</dbReference>
<keyword evidence="7" id="KW-1185">Reference proteome</keyword>
<feature type="region of interest" description="Disordered" evidence="5">
    <location>
        <begin position="919"/>
        <end position="945"/>
    </location>
</feature>
<dbReference type="Pfam" id="PF00400">
    <property type="entry name" value="WD40"/>
    <property type="match status" value="5"/>
</dbReference>
<dbReference type="PANTHER" id="PTHR19862">
    <property type="entry name" value="WD REPEAT-CONTAINING PROTEIN 48"/>
    <property type="match status" value="1"/>
</dbReference>
<dbReference type="Proteomes" id="UP000054270">
    <property type="component" value="Unassembled WGS sequence"/>
</dbReference>
<dbReference type="CDD" id="cd17041">
    <property type="entry name" value="Ubl_WDR48"/>
    <property type="match status" value="1"/>
</dbReference>
<feature type="compositionally biased region" description="Basic and acidic residues" evidence="5">
    <location>
        <begin position="787"/>
        <end position="796"/>
    </location>
</feature>
<feature type="region of interest" description="Disordered" evidence="5">
    <location>
        <begin position="461"/>
        <end position="506"/>
    </location>
</feature>
<dbReference type="OrthoDB" id="2421129at2759"/>
<dbReference type="InterPro" id="IPR036322">
    <property type="entry name" value="WD40_repeat_dom_sf"/>
</dbReference>
<feature type="repeat" description="WD" evidence="4">
    <location>
        <begin position="283"/>
        <end position="324"/>
    </location>
</feature>
<dbReference type="SUPFAM" id="SSF50978">
    <property type="entry name" value="WD40 repeat-like"/>
    <property type="match status" value="1"/>
</dbReference>
<dbReference type="CDD" id="cd00200">
    <property type="entry name" value="WD40"/>
    <property type="match status" value="1"/>
</dbReference>
<protein>
    <submittedName>
        <fullName evidence="6">Uncharacterized protein</fullName>
    </submittedName>
</protein>
<evidence type="ECO:0000313" key="7">
    <source>
        <dbReference type="Proteomes" id="UP000054270"/>
    </source>
</evidence>
<evidence type="ECO:0000256" key="4">
    <source>
        <dbReference type="PROSITE-ProRule" id="PRU00221"/>
    </source>
</evidence>
<keyword evidence="3" id="KW-0677">Repeat</keyword>
<dbReference type="STRING" id="945553.A0A0D2LX39"/>
<organism evidence="6 7">
    <name type="scientific">Hypholoma sublateritium (strain FD-334 SS-4)</name>
    <dbReference type="NCBI Taxonomy" id="945553"/>
    <lineage>
        <taxon>Eukaryota</taxon>
        <taxon>Fungi</taxon>
        <taxon>Dikarya</taxon>
        <taxon>Basidiomycota</taxon>
        <taxon>Agaricomycotina</taxon>
        <taxon>Agaricomycetes</taxon>
        <taxon>Agaricomycetidae</taxon>
        <taxon>Agaricales</taxon>
        <taxon>Agaricineae</taxon>
        <taxon>Strophariaceae</taxon>
        <taxon>Hypholoma</taxon>
    </lineage>
</organism>
<dbReference type="GO" id="GO:0043130">
    <property type="term" value="F:ubiquitin binding"/>
    <property type="evidence" value="ECO:0007669"/>
    <property type="project" value="TreeGrafter"/>
</dbReference>
<dbReference type="GO" id="GO:0000724">
    <property type="term" value="P:double-strand break repair via homologous recombination"/>
    <property type="evidence" value="ECO:0007669"/>
    <property type="project" value="TreeGrafter"/>
</dbReference>
<dbReference type="InterPro" id="IPR001680">
    <property type="entry name" value="WD40_rpt"/>
</dbReference>
<reference evidence="7" key="1">
    <citation type="submission" date="2014-04" db="EMBL/GenBank/DDBJ databases">
        <title>Evolutionary Origins and Diversification of the Mycorrhizal Mutualists.</title>
        <authorList>
            <consortium name="DOE Joint Genome Institute"/>
            <consortium name="Mycorrhizal Genomics Consortium"/>
            <person name="Kohler A."/>
            <person name="Kuo A."/>
            <person name="Nagy L.G."/>
            <person name="Floudas D."/>
            <person name="Copeland A."/>
            <person name="Barry K.W."/>
            <person name="Cichocki N."/>
            <person name="Veneault-Fourrey C."/>
            <person name="LaButti K."/>
            <person name="Lindquist E.A."/>
            <person name="Lipzen A."/>
            <person name="Lundell T."/>
            <person name="Morin E."/>
            <person name="Murat C."/>
            <person name="Riley R."/>
            <person name="Ohm R."/>
            <person name="Sun H."/>
            <person name="Tunlid A."/>
            <person name="Henrissat B."/>
            <person name="Grigoriev I.V."/>
            <person name="Hibbett D.S."/>
            <person name="Martin F."/>
        </authorList>
    </citation>
    <scope>NUCLEOTIDE SEQUENCE [LARGE SCALE GENOMIC DNA]</scope>
    <source>
        <strain evidence="7">FD-334 SS-4</strain>
    </source>
</reference>
<dbReference type="InterPro" id="IPR020472">
    <property type="entry name" value="WD40_PAC1"/>
</dbReference>
<dbReference type="InterPro" id="IPR019775">
    <property type="entry name" value="WD40_repeat_CS"/>
</dbReference>
<evidence type="ECO:0000313" key="6">
    <source>
        <dbReference type="EMBL" id="KJA15443.1"/>
    </source>
</evidence>
<accession>A0A0D2LX39</accession>
<dbReference type="OMA" id="PMWLGDV"/>
<keyword evidence="2 4" id="KW-0853">WD repeat</keyword>
<comment type="similarity">
    <text evidence="1">Belongs to the WD repeat WDR48 family.</text>
</comment>
<evidence type="ECO:0000256" key="1">
    <source>
        <dbReference type="ARBA" id="ARBA00006917"/>
    </source>
</evidence>
<dbReference type="InterPro" id="IPR015943">
    <property type="entry name" value="WD40/YVTN_repeat-like_dom_sf"/>
</dbReference>
<evidence type="ECO:0000256" key="3">
    <source>
        <dbReference type="ARBA" id="ARBA00022737"/>
    </source>
</evidence>
<feature type="region of interest" description="Disordered" evidence="5">
    <location>
        <begin position="1122"/>
        <end position="1149"/>
    </location>
</feature>
<dbReference type="SMART" id="SM00320">
    <property type="entry name" value="WD40"/>
    <property type="match status" value="8"/>
</dbReference>
<dbReference type="PROSITE" id="PS50082">
    <property type="entry name" value="WD_REPEATS_2"/>
    <property type="match status" value="4"/>
</dbReference>
<proteinExistence type="inferred from homology"/>
<dbReference type="InterPro" id="IPR021772">
    <property type="entry name" value="WDR48/Bun107"/>
</dbReference>
<sequence>MATAKRRVSYILPSPVDHVPRLQLPPHGVSRLGATGPLLMQYREQKAKVRREEKPTHPRHRLGVASLALDTSTLLEGKHSPEGILYSGGRDGLLMSWDLGMPMKRRKAADRAIGGARQGSWELMTGWDDDIDEEADDADDRIVSDGDVLGDVTASLKKRRRADELPHEREWETDLASFQPGTKTQFRQCAQAHTDWVNDILLCNYNQTIVSASSDGTVKAWNPHATTPTDPTTIGSHSDYVRCLAYCREQNWVASGSFDRTIKLWDLHRTSTDPLVTLNPPDALAPKSSVYAIAADPFGRLIASGSPERVVRLWDPRTGKRTGKLVGHTDNIRAILVSEDSKYLLTGSADASVKIWSLVSQRCLHTFTHHTDSVWSLFSDHSSLEVFYSGDRSGLVCRVDVENCPDISEGECLLLCSESVDQARPSTEGINKIVVMDDNLLWTATGTSTIRRYQIPQHRTTRTFPAAVDPDGGRMTPSNNKRLLSPTESPSEPGTRPSTGHGHSRRLSFAPSVQSVVSDHDVKLNGIPYDSMIRLVSPNDPFASFSSSRTRDPEVATLYSAASVMSVPHHNVRSPQQSVFHSSAMSASRTDETVMAQNTARTLFEERELAADALPVCAEPDDVIRGDHGLVRSIILNDRTYALTVDTAGEVAVWDIIRGVCLGRYPAEDVAAASHSGSTVGGSEDKEHSPREALEAVRERIEGEAVVANWCHADTKAGVLTIHLTDRCFDAEVYADEVGFINDRNFNDESKLNMGKWVLRNLFIGFIKEEVRQHQDGVLPKSLSRTSSHDTLEQKPRSTSSPSPEHARRPLRRSSGSTTVQCAPSMIPAVPPNVAPTARSSPLLAPLILLPQSKDTMPILTSAQQPGSPFEVSSTPAFHQRARSGTLDGALTPTATTPNPGKDDYFTARARQQSLQGVIPSSPDDFSGWTGNKPEPQTPSTPSGLMGRLKSFGKITKRPVSDNITATTLATPATEPSIPEGVPLAEVAKTPVQRLLAGPLEPPTSMEAPLYRLPHNTAVLISEESQPSYTTVYRGTVSQTQQDVEALEVAMPMWLLEYLLLNQIPTSAPLPKMSFVLIPWNKDPDVEPLPELLNTTQSKLTASRYLRVRKIVNHVQDKLDKISPTSRSRAGSVRSFSDTQEAPRPNRSRAEDEYEILCNESLLPLGMSLAAIRQYIWKQGTELVLHYRRKQPTAVTSPK</sequence>
<feature type="repeat" description="WD" evidence="4">
    <location>
        <begin position="234"/>
        <end position="267"/>
    </location>
</feature>
<feature type="repeat" description="WD" evidence="4">
    <location>
        <begin position="325"/>
        <end position="366"/>
    </location>
</feature>
<evidence type="ECO:0000256" key="5">
    <source>
        <dbReference type="SAM" id="MobiDB-lite"/>
    </source>
</evidence>
<name>A0A0D2LX39_HYPSF</name>
<feature type="compositionally biased region" description="Polar residues" evidence="5">
    <location>
        <begin position="1123"/>
        <end position="1140"/>
    </location>
</feature>
<dbReference type="InterPro" id="IPR051246">
    <property type="entry name" value="WDR48"/>
</dbReference>
<dbReference type="Pfam" id="PF11816">
    <property type="entry name" value="DUF3337"/>
    <property type="match status" value="1"/>
</dbReference>
<gene>
    <name evidence="6" type="ORF">HYPSUDRAFT_194268</name>
</gene>
<dbReference type="AlphaFoldDB" id="A0A0D2LX39"/>
<evidence type="ECO:0000256" key="2">
    <source>
        <dbReference type="ARBA" id="ARBA00022574"/>
    </source>
</evidence>
<dbReference type="PANTHER" id="PTHR19862:SF14">
    <property type="entry name" value="WD REPEAT-CONTAINING PROTEIN 48"/>
    <property type="match status" value="1"/>
</dbReference>
<feature type="repeat" description="WD" evidence="4">
    <location>
        <begin position="190"/>
        <end position="222"/>
    </location>
</feature>
<dbReference type="PROSITE" id="PS50294">
    <property type="entry name" value="WD_REPEATS_REGION"/>
    <property type="match status" value="3"/>
</dbReference>